<dbReference type="RefSeq" id="WP_224829361.1">
    <property type="nucleotide sequence ID" value="NZ_JAIVEF010000028.1"/>
</dbReference>
<dbReference type="EMBL" id="JBHSJG010000001">
    <property type="protein sequence ID" value="MFC4986241.1"/>
    <property type="molecule type" value="Genomic_DNA"/>
</dbReference>
<dbReference type="InterPro" id="IPR045275">
    <property type="entry name" value="MscS_archaea/bacteria_type"/>
</dbReference>
<evidence type="ECO:0000256" key="1">
    <source>
        <dbReference type="SAM" id="MobiDB-lite"/>
    </source>
</evidence>
<proteinExistence type="predicted"/>
<feature type="transmembrane region" description="Helical" evidence="2">
    <location>
        <begin position="281"/>
        <end position="307"/>
    </location>
</feature>
<keyword evidence="2" id="KW-0472">Membrane</keyword>
<keyword evidence="2" id="KW-0812">Transmembrane</keyword>
<dbReference type="Proteomes" id="UP001595925">
    <property type="component" value="Unassembled WGS sequence"/>
</dbReference>
<keyword evidence="2" id="KW-1133">Transmembrane helix</keyword>
<reference evidence="3 4" key="1">
    <citation type="journal article" date="2019" name="Int. J. Syst. Evol. Microbiol.">
        <title>The Global Catalogue of Microorganisms (GCM) 10K type strain sequencing project: providing services to taxonomists for standard genome sequencing and annotation.</title>
        <authorList>
            <consortium name="The Broad Institute Genomics Platform"/>
            <consortium name="The Broad Institute Genome Sequencing Center for Infectious Disease"/>
            <person name="Wu L."/>
            <person name="Ma J."/>
        </authorList>
    </citation>
    <scope>NUCLEOTIDE SEQUENCE [LARGE SCALE GENOMIC DNA]</scope>
    <source>
        <strain evidence="3 4">CGMCC 1.15824</strain>
    </source>
</reference>
<dbReference type="Gene3D" id="1.10.287.1260">
    <property type="match status" value="1"/>
</dbReference>
<sequence length="351" mass="36776">MIPLPTPIAFVSRTVLQIQVPDYLQDTVADIVGFIPAIVGALLILLIGWILGRILGGIVTRVLEGIGLSSYTRNTPVDRDGGIASAIGTLIAYIVYFYAALAAADVLGISMLSELFSEIGAFLPLIFSAAIVLVIGFIIGRTVGDLVAQIVDGFGFSTYARGTPLENITRSAGGIGNAIGSLVEYFIYFLTALAVADIVQIPALSELLNDFAAFIPALIGGILVLIVGVFLANRLEEIVANTDRSRLTSLAGLGVKLFVYYITITIALDTVGFATGVLTTFFTAAVTAFFGALGVALALGIGIGVGWGSKDYVAENIDRWVANARGSVSELNNEPDTGPNDEFDSSGPTDD</sequence>
<feature type="transmembrane region" description="Helical" evidence="2">
    <location>
        <begin position="211"/>
        <end position="232"/>
    </location>
</feature>
<feature type="transmembrane region" description="Helical" evidence="2">
    <location>
        <begin position="185"/>
        <end position="205"/>
    </location>
</feature>
<comment type="caution">
    <text evidence="3">The sequence shown here is derived from an EMBL/GenBank/DDBJ whole genome shotgun (WGS) entry which is preliminary data.</text>
</comment>
<organism evidence="3 4">
    <name type="scientific">Saliphagus infecundisoli</name>
    <dbReference type="NCBI Taxonomy" id="1849069"/>
    <lineage>
        <taxon>Archaea</taxon>
        <taxon>Methanobacteriati</taxon>
        <taxon>Methanobacteriota</taxon>
        <taxon>Stenosarchaea group</taxon>
        <taxon>Halobacteria</taxon>
        <taxon>Halobacteriales</taxon>
        <taxon>Natrialbaceae</taxon>
        <taxon>Saliphagus</taxon>
    </lineage>
</organism>
<dbReference type="PANTHER" id="PTHR30221">
    <property type="entry name" value="SMALL-CONDUCTANCE MECHANOSENSITIVE CHANNEL"/>
    <property type="match status" value="1"/>
</dbReference>
<feature type="transmembrane region" description="Helical" evidence="2">
    <location>
        <begin position="253"/>
        <end position="275"/>
    </location>
</feature>
<feature type="region of interest" description="Disordered" evidence="1">
    <location>
        <begin position="329"/>
        <end position="351"/>
    </location>
</feature>
<dbReference type="InterPro" id="IPR008910">
    <property type="entry name" value="MSC_TM_helix"/>
</dbReference>
<evidence type="ECO:0000313" key="3">
    <source>
        <dbReference type="EMBL" id="MFC4986241.1"/>
    </source>
</evidence>
<protein>
    <submittedName>
        <fullName evidence="3">Phosphatase</fullName>
    </submittedName>
</protein>
<dbReference type="Pfam" id="PF05552">
    <property type="entry name" value="MS_channel_1st_1"/>
    <property type="match status" value="3"/>
</dbReference>
<keyword evidence="4" id="KW-1185">Reference proteome</keyword>
<feature type="transmembrane region" description="Helical" evidence="2">
    <location>
        <begin position="81"/>
        <end position="99"/>
    </location>
</feature>
<feature type="transmembrane region" description="Helical" evidence="2">
    <location>
        <begin position="31"/>
        <end position="51"/>
    </location>
</feature>
<gene>
    <name evidence="3" type="ORF">ACFPFO_00305</name>
</gene>
<accession>A0ABD5Q926</accession>
<name>A0ABD5Q926_9EURY</name>
<feature type="compositionally biased region" description="Acidic residues" evidence="1">
    <location>
        <begin position="339"/>
        <end position="351"/>
    </location>
</feature>
<evidence type="ECO:0000313" key="4">
    <source>
        <dbReference type="Proteomes" id="UP001595925"/>
    </source>
</evidence>
<evidence type="ECO:0000256" key="2">
    <source>
        <dbReference type="SAM" id="Phobius"/>
    </source>
</evidence>
<feature type="transmembrane region" description="Helical" evidence="2">
    <location>
        <begin position="119"/>
        <end position="139"/>
    </location>
</feature>
<dbReference type="PANTHER" id="PTHR30221:SF1">
    <property type="entry name" value="SMALL-CONDUCTANCE MECHANOSENSITIVE CHANNEL"/>
    <property type="match status" value="1"/>
</dbReference>
<dbReference type="AlphaFoldDB" id="A0ABD5Q926"/>